<keyword evidence="1" id="KW-0732">Signal</keyword>
<evidence type="ECO:0000256" key="1">
    <source>
        <dbReference type="SAM" id="SignalP"/>
    </source>
</evidence>
<dbReference type="AlphaFoldDB" id="A0A0B6ZQT4"/>
<name>A0A0B6ZQT4_9EUPU</name>
<feature type="chain" id="PRO_5002123901" evidence="1">
    <location>
        <begin position="23"/>
        <end position="62"/>
    </location>
</feature>
<protein>
    <submittedName>
        <fullName evidence="2">Uncharacterized protein</fullName>
    </submittedName>
</protein>
<accession>A0A0B6ZQT4</accession>
<proteinExistence type="predicted"/>
<organism evidence="2">
    <name type="scientific">Arion vulgaris</name>
    <dbReference type="NCBI Taxonomy" id="1028688"/>
    <lineage>
        <taxon>Eukaryota</taxon>
        <taxon>Metazoa</taxon>
        <taxon>Spiralia</taxon>
        <taxon>Lophotrochozoa</taxon>
        <taxon>Mollusca</taxon>
        <taxon>Gastropoda</taxon>
        <taxon>Heterobranchia</taxon>
        <taxon>Euthyneura</taxon>
        <taxon>Panpulmonata</taxon>
        <taxon>Eupulmonata</taxon>
        <taxon>Stylommatophora</taxon>
        <taxon>Helicina</taxon>
        <taxon>Arionoidea</taxon>
        <taxon>Arionidae</taxon>
        <taxon>Arion</taxon>
    </lineage>
</organism>
<reference evidence="2" key="1">
    <citation type="submission" date="2014-12" db="EMBL/GenBank/DDBJ databases">
        <title>Insight into the proteome of Arion vulgaris.</title>
        <authorList>
            <person name="Aradska J."/>
            <person name="Bulat T."/>
            <person name="Smidak R."/>
            <person name="Sarate P."/>
            <person name="Gangsoo J."/>
            <person name="Sialana F."/>
            <person name="Bilban M."/>
            <person name="Lubec G."/>
        </authorList>
    </citation>
    <scope>NUCLEOTIDE SEQUENCE</scope>
    <source>
        <tissue evidence="2">Skin</tissue>
    </source>
</reference>
<dbReference type="EMBL" id="HACG01024053">
    <property type="protein sequence ID" value="CEK70918.1"/>
    <property type="molecule type" value="Transcribed_RNA"/>
</dbReference>
<sequence>MSLRYYIHKVVLLLLAFKCYQYQNVCKHKLNIKKSTINIFGSIKQDLIKSLIGEESKQIKHE</sequence>
<evidence type="ECO:0000313" key="2">
    <source>
        <dbReference type="EMBL" id="CEK70918.1"/>
    </source>
</evidence>
<feature type="signal peptide" evidence="1">
    <location>
        <begin position="1"/>
        <end position="22"/>
    </location>
</feature>
<gene>
    <name evidence="2" type="primary">ORF76162</name>
</gene>